<reference evidence="10" key="1">
    <citation type="submission" date="2020-10" db="EMBL/GenBank/DDBJ databases">
        <authorList>
            <person name="Gilroy R."/>
        </authorList>
    </citation>
    <scope>NUCLEOTIDE SEQUENCE</scope>
    <source>
        <strain evidence="10">ChiHcec3-6078</strain>
    </source>
</reference>
<name>A0A9D1L5P3_9FIRM</name>
<evidence type="ECO:0000256" key="1">
    <source>
        <dbReference type="ARBA" id="ARBA00001933"/>
    </source>
</evidence>
<organism evidence="10 11">
    <name type="scientific">Candidatus Allocopromorpha excrementigallinarum</name>
    <dbReference type="NCBI Taxonomy" id="2840742"/>
    <lineage>
        <taxon>Bacteria</taxon>
        <taxon>Bacillati</taxon>
        <taxon>Bacillota</taxon>
        <taxon>Clostridia</taxon>
        <taxon>Eubacteriales</taxon>
        <taxon>Eubacteriaceae</taxon>
        <taxon>Eubacteriaceae incertae sedis</taxon>
        <taxon>Candidatus Allocopromorpha</taxon>
    </lineage>
</organism>
<dbReference type="InterPro" id="IPR015422">
    <property type="entry name" value="PyrdxlP-dep_Trfase_small"/>
</dbReference>
<evidence type="ECO:0000256" key="7">
    <source>
        <dbReference type="ARBA" id="ARBA00023014"/>
    </source>
</evidence>
<comment type="caution">
    <text evidence="10">The sequence shown here is derived from an EMBL/GenBank/DDBJ whole genome shotgun (WGS) entry which is preliminary data.</text>
</comment>
<keyword evidence="5" id="KW-0663">Pyridoxal phosphate</keyword>
<dbReference type="EMBL" id="DVMP01000093">
    <property type="protein sequence ID" value="HIU25869.1"/>
    <property type="molecule type" value="Genomic_DNA"/>
</dbReference>
<comment type="similarity">
    <text evidence="2">Belongs to the class-V pyridoxal-phosphate-dependent aminotransferase family. NifS/IscS subfamily.</text>
</comment>
<comment type="cofactor">
    <cofactor evidence="1">
        <name>pyridoxal 5'-phosphate</name>
        <dbReference type="ChEBI" id="CHEBI:597326"/>
    </cofactor>
</comment>
<dbReference type="GO" id="GO:0031071">
    <property type="term" value="F:cysteine desulfurase activity"/>
    <property type="evidence" value="ECO:0007669"/>
    <property type="project" value="UniProtKB-EC"/>
</dbReference>
<reference evidence="10" key="2">
    <citation type="journal article" date="2021" name="PeerJ">
        <title>Extensive microbial diversity within the chicken gut microbiome revealed by metagenomics and culture.</title>
        <authorList>
            <person name="Gilroy R."/>
            <person name="Ravi A."/>
            <person name="Getino M."/>
            <person name="Pursley I."/>
            <person name="Horton D.L."/>
            <person name="Alikhan N.F."/>
            <person name="Baker D."/>
            <person name="Gharbi K."/>
            <person name="Hall N."/>
            <person name="Watson M."/>
            <person name="Adriaenssens E.M."/>
            <person name="Foster-Nyarko E."/>
            <person name="Jarju S."/>
            <person name="Secka A."/>
            <person name="Antonio M."/>
            <person name="Oren A."/>
            <person name="Chaudhuri R.R."/>
            <person name="La Ragione R."/>
            <person name="Hildebrand F."/>
            <person name="Pallen M.J."/>
        </authorList>
    </citation>
    <scope>NUCLEOTIDE SEQUENCE</scope>
    <source>
        <strain evidence="10">ChiHcec3-6078</strain>
    </source>
</reference>
<keyword evidence="4" id="KW-0479">Metal-binding</keyword>
<evidence type="ECO:0000256" key="8">
    <source>
        <dbReference type="ARBA" id="ARBA00050776"/>
    </source>
</evidence>
<accession>A0A9D1L5P3</accession>
<evidence type="ECO:0000256" key="5">
    <source>
        <dbReference type="ARBA" id="ARBA00022898"/>
    </source>
</evidence>
<dbReference type="Gene3D" id="3.90.1150.10">
    <property type="entry name" value="Aspartate Aminotransferase, domain 1"/>
    <property type="match status" value="1"/>
</dbReference>
<comment type="catalytic activity">
    <reaction evidence="8">
        <text>(sulfur carrier)-H + L-cysteine = (sulfur carrier)-SH + L-alanine</text>
        <dbReference type="Rhea" id="RHEA:43892"/>
        <dbReference type="Rhea" id="RHEA-COMP:14737"/>
        <dbReference type="Rhea" id="RHEA-COMP:14739"/>
        <dbReference type="ChEBI" id="CHEBI:29917"/>
        <dbReference type="ChEBI" id="CHEBI:35235"/>
        <dbReference type="ChEBI" id="CHEBI:57972"/>
        <dbReference type="ChEBI" id="CHEBI:64428"/>
        <dbReference type="EC" id="2.8.1.7"/>
    </reaction>
</comment>
<feature type="domain" description="Aminotransferase class V" evidence="9">
    <location>
        <begin position="6"/>
        <end position="370"/>
    </location>
</feature>
<evidence type="ECO:0000256" key="6">
    <source>
        <dbReference type="ARBA" id="ARBA00023004"/>
    </source>
</evidence>
<sequence>MGEKMIYLDNSATTKQYREVTEIMVRYMEEDFGNPSSLYQLGVDSERAVRKARKQVKEAMNAGEGDIYFTSGGTEADNMALMGAARALKRQGNRIVISSVEHPAVLQCCRRLEREGFDVVCLNVDEKCGIRPEQIEEAVNADTIIVSIMHVNNETGTVMPVKYVKEIMKRKNSPGVFHCDAVQSFGKLELPGEADLISVSGHKIHGPKGSGALFVRKGIHVEPLLEGGGQEQGMRSGTENVPAIAGFGLAAEMTAAAKEEEMKRLSSLRKSLLEGLRDALDGVLINSPEMPGEEAGDCCPSLLNISFENTRGEVILHTLEQEGTYVSTGSACSSNKKGRSHVLKAMGLKEKRIEGAIRFSFGRFNTGEEMGEVVEKTAAAVRRFRRLGSFR</sequence>
<evidence type="ECO:0000313" key="10">
    <source>
        <dbReference type="EMBL" id="HIU25869.1"/>
    </source>
</evidence>
<keyword evidence="7" id="KW-0411">Iron-sulfur</keyword>
<dbReference type="PANTHER" id="PTHR11601:SF34">
    <property type="entry name" value="CYSTEINE DESULFURASE"/>
    <property type="match status" value="1"/>
</dbReference>
<dbReference type="PANTHER" id="PTHR11601">
    <property type="entry name" value="CYSTEINE DESULFURYLASE FAMILY MEMBER"/>
    <property type="match status" value="1"/>
</dbReference>
<dbReference type="GO" id="GO:0046872">
    <property type="term" value="F:metal ion binding"/>
    <property type="evidence" value="ECO:0007669"/>
    <property type="project" value="UniProtKB-KW"/>
</dbReference>
<gene>
    <name evidence="10" type="ORF">IAC50_05175</name>
</gene>
<dbReference type="Proteomes" id="UP000824090">
    <property type="component" value="Unassembled WGS sequence"/>
</dbReference>
<proteinExistence type="inferred from homology"/>
<keyword evidence="6" id="KW-0408">Iron</keyword>
<evidence type="ECO:0000256" key="2">
    <source>
        <dbReference type="ARBA" id="ARBA00006490"/>
    </source>
</evidence>
<dbReference type="GO" id="GO:0051536">
    <property type="term" value="F:iron-sulfur cluster binding"/>
    <property type="evidence" value="ECO:0007669"/>
    <property type="project" value="UniProtKB-KW"/>
</dbReference>
<protein>
    <submittedName>
        <fullName evidence="10">Cysteine desulfurase</fullName>
    </submittedName>
</protein>
<dbReference type="Pfam" id="PF00266">
    <property type="entry name" value="Aminotran_5"/>
    <property type="match status" value="1"/>
</dbReference>
<dbReference type="Gene3D" id="1.10.260.50">
    <property type="match status" value="1"/>
</dbReference>
<evidence type="ECO:0000256" key="4">
    <source>
        <dbReference type="ARBA" id="ARBA00022723"/>
    </source>
</evidence>
<dbReference type="InterPro" id="IPR015424">
    <property type="entry name" value="PyrdxlP-dep_Trfase"/>
</dbReference>
<dbReference type="PIRSF" id="PIRSF005572">
    <property type="entry name" value="NifS"/>
    <property type="match status" value="1"/>
</dbReference>
<keyword evidence="3" id="KW-0808">Transferase</keyword>
<evidence type="ECO:0000259" key="9">
    <source>
        <dbReference type="Pfam" id="PF00266"/>
    </source>
</evidence>
<dbReference type="AlphaFoldDB" id="A0A9D1L5P3"/>
<dbReference type="Gene3D" id="3.40.640.10">
    <property type="entry name" value="Type I PLP-dependent aspartate aminotransferase-like (Major domain)"/>
    <property type="match status" value="1"/>
</dbReference>
<dbReference type="InterPro" id="IPR016454">
    <property type="entry name" value="Cysteine_dSase"/>
</dbReference>
<dbReference type="InterPro" id="IPR015421">
    <property type="entry name" value="PyrdxlP-dep_Trfase_major"/>
</dbReference>
<evidence type="ECO:0000256" key="3">
    <source>
        <dbReference type="ARBA" id="ARBA00022679"/>
    </source>
</evidence>
<dbReference type="SUPFAM" id="SSF53383">
    <property type="entry name" value="PLP-dependent transferases"/>
    <property type="match status" value="1"/>
</dbReference>
<dbReference type="InterPro" id="IPR000192">
    <property type="entry name" value="Aminotrans_V_dom"/>
</dbReference>
<evidence type="ECO:0000313" key="11">
    <source>
        <dbReference type="Proteomes" id="UP000824090"/>
    </source>
</evidence>